<organism evidence="2 3">
    <name type="scientific">Azospirillum rugosum</name>
    <dbReference type="NCBI Taxonomy" id="416170"/>
    <lineage>
        <taxon>Bacteria</taxon>
        <taxon>Pseudomonadati</taxon>
        <taxon>Pseudomonadota</taxon>
        <taxon>Alphaproteobacteria</taxon>
        <taxon>Rhodospirillales</taxon>
        <taxon>Azospirillaceae</taxon>
        <taxon>Azospirillum</taxon>
    </lineage>
</organism>
<accession>A0ABS4SFR3</accession>
<evidence type="ECO:0000256" key="1">
    <source>
        <dbReference type="SAM" id="MobiDB-lite"/>
    </source>
</evidence>
<dbReference type="RefSeq" id="WP_209764262.1">
    <property type="nucleotide sequence ID" value="NZ_JAGINP010000002.1"/>
</dbReference>
<proteinExistence type="predicted"/>
<keyword evidence="3" id="KW-1185">Reference proteome</keyword>
<evidence type="ECO:0000313" key="2">
    <source>
        <dbReference type="EMBL" id="MBP2291034.1"/>
    </source>
</evidence>
<feature type="compositionally biased region" description="Basic and acidic residues" evidence="1">
    <location>
        <begin position="1"/>
        <end position="12"/>
    </location>
</feature>
<comment type="caution">
    <text evidence="2">The sequence shown here is derived from an EMBL/GenBank/DDBJ whole genome shotgun (WGS) entry which is preliminary data.</text>
</comment>
<dbReference type="EMBL" id="JAGINP010000002">
    <property type="protein sequence ID" value="MBP2291034.1"/>
    <property type="molecule type" value="Genomic_DNA"/>
</dbReference>
<dbReference type="Proteomes" id="UP000781958">
    <property type="component" value="Unassembled WGS sequence"/>
</dbReference>
<evidence type="ECO:0000313" key="3">
    <source>
        <dbReference type="Proteomes" id="UP000781958"/>
    </source>
</evidence>
<name>A0ABS4SFR3_9PROT</name>
<reference evidence="2 3" key="1">
    <citation type="submission" date="2021-03" db="EMBL/GenBank/DDBJ databases">
        <title>Genomic Encyclopedia of Type Strains, Phase III (KMG-III): the genomes of soil and plant-associated and newly described type strains.</title>
        <authorList>
            <person name="Whitman W."/>
        </authorList>
    </citation>
    <scope>NUCLEOTIDE SEQUENCE [LARGE SCALE GENOMIC DNA]</scope>
    <source>
        <strain evidence="2 3">IMMIB AFH-6</strain>
    </source>
</reference>
<protein>
    <recommendedName>
        <fullName evidence="4">Terminase small subunit</fullName>
    </recommendedName>
</protein>
<feature type="region of interest" description="Disordered" evidence="1">
    <location>
        <begin position="1"/>
        <end position="29"/>
    </location>
</feature>
<feature type="region of interest" description="Disordered" evidence="1">
    <location>
        <begin position="134"/>
        <end position="209"/>
    </location>
</feature>
<gene>
    <name evidence="2" type="ORF">J2851_000776</name>
</gene>
<evidence type="ECO:0008006" key="4">
    <source>
        <dbReference type="Google" id="ProtNLM"/>
    </source>
</evidence>
<sequence length="417" mass="43272">MAKRTTGRDNGRLKPPAATPNGTPTEAGEGAALACPAVVASNPRAAAIWRDTVAGLPPGRGGAVFSRMLGEYCLAVARSDEAAELLRSDNPEKTKLIVASGAKGGGAKRSPLLDIVREQSELARKIAADLGLMGGPTNSDANGAQRPIGQPYNGSALGRRGVAPRNDRGDSGAAGGLAGTSPGAPEGAEPRSRGGRPLLLPSQGGQNPVYTSPAGETFETQADFARRHGVSRPAVGKWKERGFLVLQGDKVDVRASDANLKANGLGRFKDADEALTGAETGDAGLQPAGGGEVYTDGADPIDFDTAAAFLQNLMEGKFATAMVAGQVKENALAGVRVLEFLKAAGSLIELEAVEKVFFEQARAIRNEWMQWPADIGPRLAAELGLSAETVTEALTRHVHQKLADMGEPDPEFAAEPE</sequence>